<protein>
    <submittedName>
        <fullName evidence="1">Uncharacterized protein</fullName>
    </submittedName>
</protein>
<reference evidence="1" key="1">
    <citation type="journal article" date="2019" name="bioRxiv">
        <title>The Genome of the Zebra Mussel, Dreissena polymorpha: A Resource for Invasive Species Research.</title>
        <authorList>
            <person name="McCartney M.A."/>
            <person name="Auch B."/>
            <person name="Kono T."/>
            <person name="Mallez S."/>
            <person name="Zhang Y."/>
            <person name="Obille A."/>
            <person name="Becker A."/>
            <person name="Abrahante J.E."/>
            <person name="Garbe J."/>
            <person name="Badalamenti J.P."/>
            <person name="Herman A."/>
            <person name="Mangelson H."/>
            <person name="Liachko I."/>
            <person name="Sullivan S."/>
            <person name="Sone E.D."/>
            <person name="Koren S."/>
            <person name="Silverstein K.A.T."/>
            <person name="Beckman K.B."/>
            <person name="Gohl D.M."/>
        </authorList>
    </citation>
    <scope>NUCLEOTIDE SEQUENCE</scope>
    <source>
        <strain evidence="1">Duluth1</strain>
        <tissue evidence="1">Whole animal</tissue>
    </source>
</reference>
<name>A0A9D4GXD4_DREPO</name>
<evidence type="ECO:0000313" key="2">
    <source>
        <dbReference type="Proteomes" id="UP000828390"/>
    </source>
</evidence>
<proteinExistence type="predicted"/>
<dbReference type="Proteomes" id="UP000828390">
    <property type="component" value="Unassembled WGS sequence"/>
</dbReference>
<organism evidence="1 2">
    <name type="scientific">Dreissena polymorpha</name>
    <name type="common">Zebra mussel</name>
    <name type="synonym">Mytilus polymorpha</name>
    <dbReference type="NCBI Taxonomy" id="45954"/>
    <lineage>
        <taxon>Eukaryota</taxon>
        <taxon>Metazoa</taxon>
        <taxon>Spiralia</taxon>
        <taxon>Lophotrochozoa</taxon>
        <taxon>Mollusca</taxon>
        <taxon>Bivalvia</taxon>
        <taxon>Autobranchia</taxon>
        <taxon>Heteroconchia</taxon>
        <taxon>Euheterodonta</taxon>
        <taxon>Imparidentia</taxon>
        <taxon>Neoheterodontei</taxon>
        <taxon>Myida</taxon>
        <taxon>Dreissenoidea</taxon>
        <taxon>Dreissenidae</taxon>
        <taxon>Dreissena</taxon>
    </lineage>
</organism>
<comment type="caution">
    <text evidence="1">The sequence shown here is derived from an EMBL/GenBank/DDBJ whole genome shotgun (WGS) entry which is preliminary data.</text>
</comment>
<accession>A0A9D4GXD4</accession>
<reference evidence="1" key="2">
    <citation type="submission" date="2020-11" db="EMBL/GenBank/DDBJ databases">
        <authorList>
            <person name="McCartney M.A."/>
            <person name="Auch B."/>
            <person name="Kono T."/>
            <person name="Mallez S."/>
            <person name="Becker A."/>
            <person name="Gohl D.M."/>
            <person name="Silverstein K.A.T."/>
            <person name="Koren S."/>
            <person name="Bechman K.B."/>
            <person name="Herman A."/>
            <person name="Abrahante J.E."/>
            <person name="Garbe J."/>
        </authorList>
    </citation>
    <scope>NUCLEOTIDE SEQUENCE</scope>
    <source>
        <strain evidence="1">Duluth1</strain>
        <tissue evidence="1">Whole animal</tissue>
    </source>
</reference>
<sequence>MNTHAVFHQLVLHAVVFIPKEAKIISVFWVNLKLIEHLLDVARNTNIVQPKSHQDPNLSVSQIWANE</sequence>
<dbReference type="AlphaFoldDB" id="A0A9D4GXD4"/>
<keyword evidence="2" id="KW-1185">Reference proteome</keyword>
<dbReference type="EMBL" id="JAIWYP010000005">
    <property type="protein sequence ID" value="KAH3824738.1"/>
    <property type="molecule type" value="Genomic_DNA"/>
</dbReference>
<evidence type="ECO:0000313" key="1">
    <source>
        <dbReference type="EMBL" id="KAH3824738.1"/>
    </source>
</evidence>
<gene>
    <name evidence="1" type="ORF">DPMN_126591</name>
</gene>